<dbReference type="GO" id="GO:0009755">
    <property type="term" value="P:hormone-mediated signaling pathway"/>
    <property type="evidence" value="ECO:0007669"/>
    <property type="project" value="TreeGrafter"/>
</dbReference>
<evidence type="ECO:0000256" key="1">
    <source>
        <dbReference type="ARBA" id="ARBA00022723"/>
    </source>
</evidence>
<dbReference type="Gene3D" id="3.30.50.10">
    <property type="entry name" value="Erythroid Transcription Factor GATA-1, subunit A"/>
    <property type="match status" value="2"/>
</dbReference>
<dbReference type="Gene3D" id="1.10.565.10">
    <property type="entry name" value="Retinoid X Receptor"/>
    <property type="match status" value="1"/>
</dbReference>
<dbReference type="GO" id="GO:0004879">
    <property type="term" value="F:nuclear receptor activity"/>
    <property type="evidence" value="ECO:0007669"/>
    <property type="project" value="TreeGrafter"/>
</dbReference>
<evidence type="ECO:0000256" key="5">
    <source>
        <dbReference type="ARBA" id="ARBA00023125"/>
    </source>
</evidence>
<evidence type="ECO:0000256" key="8">
    <source>
        <dbReference type="ARBA" id="ARBA00023242"/>
    </source>
</evidence>
<keyword evidence="1" id="KW-0479">Metal-binding</keyword>
<evidence type="ECO:0000256" key="2">
    <source>
        <dbReference type="ARBA" id="ARBA00022771"/>
    </source>
</evidence>
<dbReference type="InterPro" id="IPR000536">
    <property type="entry name" value="Nucl_hrmn_rcpt_lig-bd"/>
</dbReference>
<dbReference type="PROSITE" id="PS00031">
    <property type="entry name" value="NUCLEAR_REC_DBD_1"/>
    <property type="match status" value="1"/>
</dbReference>
<keyword evidence="2" id="KW-0863">Zinc-finger</keyword>
<dbReference type="SUPFAM" id="SSF48508">
    <property type="entry name" value="Nuclear receptor ligand-binding domain"/>
    <property type="match status" value="1"/>
</dbReference>
<dbReference type="PANTHER" id="PTHR24082">
    <property type="entry name" value="NUCLEAR HORMONE RECEPTOR"/>
    <property type="match status" value="1"/>
</dbReference>
<dbReference type="GO" id="GO:0000122">
    <property type="term" value="P:negative regulation of transcription by RNA polymerase II"/>
    <property type="evidence" value="ECO:0007669"/>
    <property type="project" value="TreeGrafter"/>
</dbReference>
<evidence type="ECO:0000256" key="7">
    <source>
        <dbReference type="ARBA" id="ARBA00023170"/>
    </source>
</evidence>
<dbReference type="GO" id="GO:0000978">
    <property type="term" value="F:RNA polymerase II cis-regulatory region sequence-specific DNA binding"/>
    <property type="evidence" value="ECO:0007669"/>
    <property type="project" value="TreeGrafter"/>
</dbReference>
<proteinExistence type="predicted"/>
<comment type="caution">
    <text evidence="12">The sequence shown here is derived from an EMBL/GenBank/DDBJ whole genome shotgun (WGS) entry which is preliminary data.</text>
</comment>
<keyword evidence="13" id="KW-1185">Reference proteome</keyword>
<keyword evidence="7" id="KW-0675">Receptor</keyword>
<keyword evidence="6" id="KW-0804">Transcription</keyword>
<dbReference type="PROSITE" id="PS51030">
    <property type="entry name" value="NUCLEAR_REC_DBD_2"/>
    <property type="match status" value="2"/>
</dbReference>
<dbReference type="SMART" id="SM00399">
    <property type="entry name" value="ZnF_C4"/>
    <property type="match status" value="2"/>
</dbReference>
<dbReference type="SUPFAM" id="SSF57716">
    <property type="entry name" value="Glucocorticoid receptor-like (DNA-binding domain)"/>
    <property type="match status" value="2"/>
</dbReference>
<keyword evidence="5" id="KW-0238">DNA-binding</keyword>
<feature type="region of interest" description="Disordered" evidence="9">
    <location>
        <begin position="592"/>
        <end position="638"/>
    </location>
</feature>
<dbReference type="PROSITE" id="PS51843">
    <property type="entry name" value="NR_LBD"/>
    <property type="match status" value="1"/>
</dbReference>
<feature type="domain" description="Nuclear receptor" evidence="10">
    <location>
        <begin position="479"/>
        <end position="556"/>
    </location>
</feature>
<dbReference type="EMBL" id="JAZGQO010000007">
    <property type="protein sequence ID" value="KAK6182511.1"/>
    <property type="molecule type" value="Genomic_DNA"/>
</dbReference>
<dbReference type="PANTHER" id="PTHR24082:SF473">
    <property type="entry name" value="ECDYSONE-INDUCED PROTEIN 75B, ISOFORM B"/>
    <property type="match status" value="1"/>
</dbReference>
<dbReference type="GO" id="GO:0030154">
    <property type="term" value="P:cell differentiation"/>
    <property type="evidence" value="ECO:0007669"/>
    <property type="project" value="TreeGrafter"/>
</dbReference>
<dbReference type="GO" id="GO:0008270">
    <property type="term" value="F:zinc ion binding"/>
    <property type="evidence" value="ECO:0007669"/>
    <property type="project" value="UniProtKB-KW"/>
</dbReference>
<accession>A0AAN8JTP4</accession>
<dbReference type="Proteomes" id="UP001347796">
    <property type="component" value="Unassembled WGS sequence"/>
</dbReference>
<keyword evidence="4" id="KW-0805">Transcription regulation</keyword>
<dbReference type="InterPro" id="IPR035500">
    <property type="entry name" value="NHR-like_dom_sf"/>
</dbReference>
<dbReference type="InterPro" id="IPR001628">
    <property type="entry name" value="Znf_hrmn_rcpt"/>
</dbReference>
<dbReference type="InterPro" id="IPR050234">
    <property type="entry name" value="Nuclear_hormone_rcpt_NR1"/>
</dbReference>
<evidence type="ECO:0000256" key="9">
    <source>
        <dbReference type="SAM" id="MobiDB-lite"/>
    </source>
</evidence>
<dbReference type="InterPro" id="IPR013088">
    <property type="entry name" value="Znf_NHR/GATA"/>
</dbReference>
<evidence type="ECO:0000256" key="3">
    <source>
        <dbReference type="ARBA" id="ARBA00022833"/>
    </source>
</evidence>
<evidence type="ECO:0000256" key="6">
    <source>
        <dbReference type="ARBA" id="ARBA00023163"/>
    </source>
</evidence>
<evidence type="ECO:0000259" key="11">
    <source>
        <dbReference type="PROSITE" id="PS51843"/>
    </source>
</evidence>
<dbReference type="AlphaFoldDB" id="A0AAN8JTP4"/>
<keyword evidence="3" id="KW-0862">Zinc</keyword>
<dbReference type="PRINTS" id="PR00047">
    <property type="entry name" value="STROIDFINGER"/>
</dbReference>
<dbReference type="GO" id="GO:0045944">
    <property type="term" value="P:positive regulation of transcription by RNA polymerase II"/>
    <property type="evidence" value="ECO:0007669"/>
    <property type="project" value="TreeGrafter"/>
</dbReference>
<evidence type="ECO:0000256" key="4">
    <source>
        <dbReference type="ARBA" id="ARBA00023015"/>
    </source>
</evidence>
<evidence type="ECO:0000313" key="13">
    <source>
        <dbReference type="Proteomes" id="UP001347796"/>
    </source>
</evidence>
<dbReference type="Pfam" id="PF00105">
    <property type="entry name" value="zf-C4"/>
    <property type="match status" value="2"/>
</dbReference>
<protein>
    <submittedName>
        <fullName evidence="12">Uncharacterized protein</fullName>
    </submittedName>
</protein>
<evidence type="ECO:0000313" key="12">
    <source>
        <dbReference type="EMBL" id="KAK6182511.1"/>
    </source>
</evidence>
<sequence>MSHGSNSPTLPLDLSKTNSRSYIDSTVAYIYGSSHSPFRNISVPQDYVAQSDTNVFQYPNSYCQESDPFIISRPVPDRNAELNYQADTSAWILNQPGPDTDTAPYYLDNLDSISTPISTSKDNSIRFDPYYSPKTPSSNDFEQKQVTYPNYHSNFVEQNILKTHDYNHAKEYNPAIPKTGAAVTAADVFKQSADLHYLKSKQCERIETITSVIDENEHDKTSNVFDINMKLGGCDSKPLSPTYSTTESSDRSSCSAGSAGLKDLLLMPTTYTELSIFQKKYFPTNDYAENTHLNRRINNKLTTSSSVSAPLKPCNSPPKILDFPRSAINSPPNTVNPAQIAVCSSSCVKTTENIKVEKVDINESVLSSDCVSFPIEEVKPDIKFHPNSLIKFEKNSTVCEVCDDKAAGFYCGAFICEACKKFFLRAAKLQKVSYMCLKERNCKITKENRVQCQYCRYMKCVSLKMFCPGDNPDKIGKTNLPCQVCSAASSGFHFGAITCEGCKGFFRRMARERNSNAYICSRQRNCRVTQTTRNSCKACRYQRCMEAGMSVTCCRIGRQPNAVKHALSIAIKDQSLQTSSVDMFPSASVVEETNTELRADENTVVSDSTSEPSKKDMPTTNQLSDGYPVQPSPPSEVSLSPSQIKCIEADCYIIIDEIKMAAKDLLPIITHRKGPSSTEVRDIFKDHKTAWKFLMSYFEFDSNCVIRFSKKIPGFRTFSMKTQVSMIQLSCYPIVLLLVATKDHDWSSKSNFLNILPEEQKQLLSFFPPLETVDQHLRHIGTIVNSLSLDYTEVCLMTALLLIDEENVPVEEKVQMGQIQEKITECLRIYEEDSYDNGAVRYGVILLRLGEFSLASLQYGQTLVGLTAMYPDLEYPQIFQEMLVM</sequence>
<reference evidence="12 13" key="1">
    <citation type="submission" date="2024-01" db="EMBL/GenBank/DDBJ databases">
        <title>The genome of the rayed Mediterranean limpet Patella caerulea (Linnaeus, 1758).</title>
        <authorList>
            <person name="Anh-Thu Weber A."/>
            <person name="Halstead-Nussloch G."/>
        </authorList>
    </citation>
    <scope>NUCLEOTIDE SEQUENCE [LARGE SCALE GENOMIC DNA]</scope>
    <source>
        <strain evidence="12">AATW-2023a</strain>
        <tissue evidence="12">Whole specimen</tissue>
    </source>
</reference>
<keyword evidence="8" id="KW-0539">Nucleus</keyword>
<organism evidence="12 13">
    <name type="scientific">Patella caerulea</name>
    <name type="common">Rayed Mediterranean limpet</name>
    <dbReference type="NCBI Taxonomy" id="87958"/>
    <lineage>
        <taxon>Eukaryota</taxon>
        <taxon>Metazoa</taxon>
        <taxon>Spiralia</taxon>
        <taxon>Lophotrochozoa</taxon>
        <taxon>Mollusca</taxon>
        <taxon>Gastropoda</taxon>
        <taxon>Patellogastropoda</taxon>
        <taxon>Patelloidea</taxon>
        <taxon>Patellidae</taxon>
        <taxon>Patella</taxon>
    </lineage>
</organism>
<feature type="domain" description="NR LBD" evidence="11">
    <location>
        <begin position="657"/>
        <end position="885"/>
    </location>
</feature>
<name>A0AAN8JTP4_PATCE</name>
<gene>
    <name evidence="12" type="ORF">SNE40_010184</name>
</gene>
<evidence type="ECO:0000259" key="10">
    <source>
        <dbReference type="PROSITE" id="PS51030"/>
    </source>
</evidence>
<dbReference type="Pfam" id="PF00104">
    <property type="entry name" value="Hormone_recep"/>
    <property type="match status" value="1"/>
</dbReference>
<dbReference type="SMART" id="SM00430">
    <property type="entry name" value="HOLI"/>
    <property type="match status" value="1"/>
</dbReference>
<feature type="domain" description="Nuclear receptor" evidence="10">
    <location>
        <begin position="396"/>
        <end position="477"/>
    </location>
</feature>
<dbReference type="CDD" id="cd06916">
    <property type="entry name" value="NR_DBD_like"/>
    <property type="match status" value="1"/>
</dbReference>